<evidence type="ECO:0000313" key="2">
    <source>
        <dbReference type="Proteomes" id="UP000828941"/>
    </source>
</evidence>
<gene>
    <name evidence="1" type="ORF">L6164_009096</name>
</gene>
<keyword evidence="2" id="KW-1185">Reference proteome</keyword>
<protein>
    <submittedName>
        <fullName evidence="1">Uncharacterized protein</fullName>
    </submittedName>
</protein>
<proteinExistence type="predicted"/>
<accession>A0ACB9PK45</accession>
<sequence length="66" mass="7221">MAAPATIKDFNPTYKNYLGRNRGYPDLTSFLPSTLWALTLHAKHSSGIGKAFAIPAGSCCTLMREF</sequence>
<name>A0ACB9PK45_BAUVA</name>
<evidence type="ECO:0000313" key="1">
    <source>
        <dbReference type="EMBL" id="KAI4348364.1"/>
    </source>
</evidence>
<organism evidence="1 2">
    <name type="scientific">Bauhinia variegata</name>
    <name type="common">Purple orchid tree</name>
    <name type="synonym">Phanera variegata</name>
    <dbReference type="NCBI Taxonomy" id="167791"/>
    <lineage>
        <taxon>Eukaryota</taxon>
        <taxon>Viridiplantae</taxon>
        <taxon>Streptophyta</taxon>
        <taxon>Embryophyta</taxon>
        <taxon>Tracheophyta</taxon>
        <taxon>Spermatophyta</taxon>
        <taxon>Magnoliopsida</taxon>
        <taxon>eudicotyledons</taxon>
        <taxon>Gunneridae</taxon>
        <taxon>Pentapetalae</taxon>
        <taxon>rosids</taxon>
        <taxon>fabids</taxon>
        <taxon>Fabales</taxon>
        <taxon>Fabaceae</taxon>
        <taxon>Cercidoideae</taxon>
        <taxon>Cercideae</taxon>
        <taxon>Bauhiniinae</taxon>
        <taxon>Bauhinia</taxon>
    </lineage>
</organism>
<dbReference type="EMBL" id="CM039429">
    <property type="protein sequence ID" value="KAI4348364.1"/>
    <property type="molecule type" value="Genomic_DNA"/>
</dbReference>
<dbReference type="Proteomes" id="UP000828941">
    <property type="component" value="Chromosome 4"/>
</dbReference>
<comment type="caution">
    <text evidence="1">The sequence shown here is derived from an EMBL/GenBank/DDBJ whole genome shotgun (WGS) entry which is preliminary data.</text>
</comment>
<reference evidence="1 2" key="1">
    <citation type="journal article" date="2022" name="DNA Res.">
        <title>Chromosomal-level genome assembly of the orchid tree Bauhinia variegata (Leguminosae; Cercidoideae) supports the allotetraploid origin hypothesis of Bauhinia.</title>
        <authorList>
            <person name="Zhong Y."/>
            <person name="Chen Y."/>
            <person name="Zheng D."/>
            <person name="Pang J."/>
            <person name="Liu Y."/>
            <person name="Luo S."/>
            <person name="Meng S."/>
            <person name="Qian L."/>
            <person name="Wei D."/>
            <person name="Dai S."/>
            <person name="Zhou R."/>
        </authorList>
    </citation>
    <scope>NUCLEOTIDE SEQUENCE [LARGE SCALE GENOMIC DNA]</scope>
    <source>
        <strain evidence="1">BV-YZ2020</strain>
    </source>
</reference>